<comment type="caution">
    <text evidence="10">The sequence shown here is derived from an EMBL/GenBank/DDBJ whole genome shotgun (WGS) entry which is preliminary data.</text>
</comment>
<keyword evidence="2 8" id="KW-0732">Signal</keyword>
<keyword evidence="11" id="KW-1185">Reference proteome</keyword>
<dbReference type="PROSITE" id="PS51724">
    <property type="entry name" value="SPOR"/>
    <property type="match status" value="1"/>
</dbReference>
<evidence type="ECO:0000256" key="2">
    <source>
        <dbReference type="ARBA" id="ARBA00022729"/>
    </source>
</evidence>
<feature type="chain" id="PRO_5045923707" evidence="8">
    <location>
        <begin position="28"/>
        <end position="463"/>
    </location>
</feature>
<dbReference type="Pfam" id="PF00768">
    <property type="entry name" value="Peptidase_S11"/>
    <property type="match status" value="1"/>
</dbReference>
<keyword evidence="3 10" id="KW-0378">Hydrolase</keyword>
<dbReference type="PRINTS" id="PR00725">
    <property type="entry name" value="DADACBPTASE1"/>
</dbReference>
<gene>
    <name evidence="10" type="ORF">WNY59_16330</name>
</gene>
<evidence type="ECO:0000313" key="10">
    <source>
        <dbReference type="EMBL" id="MEM5503156.1"/>
    </source>
</evidence>
<evidence type="ECO:0000256" key="7">
    <source>
        <dbReference type="RuleBase" id="RU004016"/>
    </source>
</evidence>
<proteinExistence type="inferred from homology"/>
<evidence type="ECO:0000256" key="8">
    <source>
        <dbReference type="SAM" id="SignalP"/>
    </source>
</evidence>
<evidence type="ECO:0000256" key="4">
    <source>
        <dbReference type="ARBA" id="ARBA00022960"/>
    </source>
</evidence>
<evidence type="ECO:0000256" key="1">
    <source>
        <dbReference type="ARBA" id="ARBA00007164"/>
    </source>
</evidence>
<keyword evidence="4" id="KW-0133">Cell shape</keyword>
<dbReference type="Proteomes" id="UP001477870">
    <property type="component" value="Unassembled WGS sequence"/>
</dbReference>
<dbReference type="PANTHER" id="PTHR21581">
    <property type="entry name" value="D-ALANYL-D-ALANINE CARBOXYPEPTIDASE"/>
    <property type="match status" value="1"/>
</dbReference>
<dbReference type="EMBL" id="JBBMQO010000012">
    <property type="protein sequence ID" value="MEM5503156.1"/>
    <property type="molecule type" value="Genomic_DNA"/>
</dbReference>
<dbReference type="PANTHER" id="PTHR21581:SF6">
    <property type="entry name" value="TRAFFICKING PROTEIN PARTICLE COMPLEX SUBUNIT 12"/>
    <property type="match status" value="1"/>
</dbReference>
<reference evidence="10 11" key="1">
    <citation type="submission" date="2024-03" db="EMBL/GenBank/DDBJ databases">
        <title>Community enrichment and isolation of bacterial strains for fucoidan degradation.</title>
        <authorList>
            <person name="Sichert A."/>
        </authorList>
    </citation>
    <scope>NUCLEOTIDE SEQUENCE [LARGE SCALE GENOMIC DNA]</scope>
    <source>
        <strain evidence="10 11">AS62</strain>
    </source>
</reference>
<dbReference type="InterPro" id="IPR036680">
    <property type="entry name" value="SPOR-like_sf"/>
</dbReference>
<sequence>MLTSRRAIFAIIVSTLSFLMASSTAFAAYEPPRSALVIDVDKNKTLFDDNASALRHPASLTKMMTLYLLFEALDSGKIKLDTGVVASRHSADRPPSRLGHSMGETIPVDLAIDALVVRSANDVAAAVAEMLAGSEEDFAVKMTAKARQLGMKDTVYKNASGLPNKEQITTARDQAILGMALKRDFPTLFPRFSVPSVTYKDRTWNTHNNLLEKVKTVTGIKTGFINASGFNVVTYSEEISGDKIVVVMGGRNAKERDQIAIDILNGRKPIYQLTKDQLIARNAADKAEQIAAAKAEAAEQKIAQKAADEISTAIVVAAVETKDNAEKQSKEITASVQQAPEEKLEQAIVAAAPAVMTEPQAIAEAMANTQVASIDPQGDALSRYAIQVGALPSQERAMERLTLARPALENIAETLRQYTVPLETSRGTVYRARIIGFASMQDAFEACTLMESKKIECMALIQK</sequence>
<evidence type="ECO:0000313" key="11">
    <source>
        <dbReference type="Proteomes" id="UP001477870"/>
    </source>
</evidence>
<dbReference type="GO" id="GO:0016787">
    <property type="term" value="F:hydrolase activity"/>
    <property type="evidence" value="ECO:0007669"/>
    <property type="project" value="UniProtKB-KW"/>
</dbReference>
<comment type="similarity">
    <text evidence="1 7">Belongs to the peptidase S11 family.</text>
</comment>
<dbReference type="Gene3D" id="3.40.710.10">
    <property type="entry name" value="DD-peptidase/beta-lactamase superfamily"/>
    <property type="match status" value="1"/>
</dbReference>
<dbReference type="Gene3D" id="3.30.70.1070">
    <property type="entry name" value="Sporulation related repeat"/>
    <property type="match status" value="1"/>
</dbReference>
<evidence type="ECO:0000256" key="6">
    <source>
        <dbReference type="ARBA" id="ARBA00023316"/>
    </source>
</evidence>
<accession>A0ABU9TAJ8</accession>
<dbReference type="InterPro" id="IPR012338">
    <property type="entry name" value="Beta-lactam/transpept-like"/>
</dbReference>
<evidence type="ECO:0000256" key="3">
    <source>
        <dbReference type="ARBA" id="ARBA00022801"/>
    </source>
</evidence>
<feature type="domain" description="SPOR" evidence="9">
    <location>
        <begin position="378"/>
        <end position="463"/>
    </location>
</feature>
<keyword evidence="6" id="KW-0961">Cell wall biogenesis/degradation</keyword>
<protein>
    <submittedName>
        <fullName evidence="10">Serine hydrolase</fullName>
    </submittedName>
</protein>
<evidence type="ECO:0000256" key="5">
    <source>
        <dbReference type="ARBA" id="ARBA00022984"/>
    </source>
</evidence>
<feature type="signal peptide" evidence="8">
    <location>
        <begin position="1"/>
        <end position="27"/>
    </location>
</feature>
<name>A0ABU9TAJ8_9HYPH</name>
<dbReference type="InterPro" id="IPR007730">
    <property type="entry name" value="SPOR-like_dom"/>
</dbReference>
<dbReference type="InterPro" id="IPR001967">
    <property type="entry name" value="Peptidase_S11_N"/>
</dbReference>
<organism evidence="10 11">
    <name type="scientific">Ahrensia kielensis</name>
    <dbReference type="NCBI Taxonomy" id="76980"/>
    <lineage>
        <taxon>Bacteria</taxon>
        <taxon>Pseudomonadati</taxon>
        <taxon>Pseudomonadota</taxon>
        <taxon>Alphaproteobacteria</taxon>
        <taxon>Hyphomicrobiales</taxon>
        <taxon>Ahrensiaceae</taxon>
        <taxon>Ahrensia</taxon>
    </lineage>
</organism>
<evidence type="ECO:0000259" key="9">
    <source>
        <dbReference type="PROSITE" id="PS51724"/>
    </source>
</evidence>
<keyword evidence="5" id="KW-0573">Peptidoglycan synthesis</keyword>
<dbReference type="SUPFAM" id="SSF56601">
    <property type="entry name" value="beta-lactamase/transpeptidase-like"/>
    <property type="match status" value="1"/>
</dbReference>
<dbReference type="InterPro" id="IPR018044">
    <property type="entry name" value="Peptidase_S11"/>
</dbReference>
<dbReference type="RefSeq" id="WP_342849338.1">
    <property type="nucleotide sequence ID" value="NZ_JBBMQO010000012.1"/>
</dbReference>